<dbReference type="InterPro" id="IPR029052">
    <property type="entry name" value="Metallo-depent_PP-like"/>
</dbReference>
<evidence type="ECO:0000256" key="2">
    <source>
        <dbReference type="SAM" id="SignalP"/>
    </source>
</evidence>
<protein>
    <recommendedName>
        <fullName evidence="3">Calcineurin-like phosphoesterase domain-containing protein</fullName>
    </recommendedName>
</protein>
<dbReference type="PANTHER" id="PTHR22953:SF153">
    <property type="entry name" value="PURPLE ACID PHOSPHATASE"/>
    <property type="match status" value="1"/>
</dbReference>
<gene>
    <name evidence="4" type="ORF">GCM10023258_09010</name>
</gene>
<dbReference type="RefSeq" id="WP_345506240.1">
    <property type="nucleotide sequence ID" value="NZ_BAABIW010000006.1"/>
</dbReference>
<comment type="caution">
    <text evidence="4">The sequence shown here is derived from an EMBL/GenBank/DDBJ whole genome shotgun (WGS) entry which is preliminary data.</text>
</comment>
<accession>A0ABP9J6V3</accession>
<sequence length="557" mass="56870">MGRARVVSVLAAAALALAAAVTPAAPAPTAAAATTPVHFTAAGDFSATSDTAGVLDGIHASGSQLTLALGDLSYGMTPTEQAWCTFVTSRVGAGYPFQLVAGNHESNGTDGRIDAFAACLPNRLPGMVGTYARQWYADVPQAAPLVRVIMISPNLRFPDGTYSYARGSARYTWTANAIDSARAAGVRWIVVGFHKPCFSMTSIACDPGADLVNLLVSKKVDLVLTGHSHVYDRTKQLSLSAGCPALVPGTTSAACIADSDSSFTQGGGTVFSTVGTGGTPLELVRPADAERNYFSAYAGNGSNPTWGFLDVTADENRLSARFVPTSGAGFTDAYTITRPSAPAPVTPVAFVGAGHSAPGATLFKSATVPAAARPGDTLLLWLTRGASATWGAPTGVTGWTQVDTVTTGSVTSTLWKKTVVAGDPGRPVRVDATTYTKGVLTVAAYSGVDTAALTATTLARAGDANTATHTSPTVATTSGTWPVTYWGEKSSGTTAWTTPAGVTTRDTSTDTGAGRFGSLLVDAGTTVGAGSYGARTATTNATSSNTVMWTVGLRPRP</sequence>
<evidence type="ECO:0000256" key="1">
    <source>
        <dbReference type="ARBA" id="ARBA00022729"/>
    </source>
</evidence>
<organism evidence="4 5">
    <name type="scientific">Terrabacter aeriphilus</name>
    <dbReference type="NCBI Taxonomy" id="515662"/>
    <lineage>
        <taxon>Bacteria</taxon>
        <taxon>Bacillati</taxon>
        <taxon>Actinomycetota</taxon>
        <taxon>Actinomycetes</taxon>
        <taxon>Micrococcales</taxon>
        <taxon>Intrasporangiaceae</taxon>
        <taxon>Terrabacter</taxon>
    </lineage>
</organism>
<dbReference type="PANTHER" id="PTHR22953">
    <property type="entry name" value="ACID PHOSPHATASE RELATED"/>
    <property type="match status" value="1"/>
</dbReference>
<evidence type="ECO:0000313" key="4">
    <source>
        <dbReference type="EMBL" id="GAA5020386.1"/>
    </source>
</evidence>
<feature type="chain" id="PRO_5045355844" description="Calcineurin-like phosphoesterase domain-containing protein" evidence="2">
    <location>
        <begin position="25"/>
        <end position="557"/>
    </location>
</feature>
<name>A0ABP9J6V3_9MICO</name>
<keyword evidence="5" id="KW-1185">Reference proteome</keyword>
<feature type="domain" description="Calcineurin-like phosphoesterase" evidence="3">
    <location>
        <begin position="50"/>
        <end position="231"/>
    </location>
</feature>
<dbReference type="Pfam" id="PF00149">
    <property type="entry name" value="Metallophos"/>
    <property type="match status" value="1"/>
</dbReference>
<reference evidence="5" key="1">
    <citation type="journal article" date="2019" name="Int. J. Syst. Evol. Microbiol.">
        <title>The Global Catalogue of Microorganisms (GCM) 10K type strain sequencing project: providing services to taxonomists for standard genome sequencing and annotation.</title>
        <authorList>
            <consortium name="The Broad Institute Genomics Platform"/>
            <consortium name="The Broad Institute Genome Sequencing Center for Infectious Disease"/>
            <person name="Wu L."/>
            <person name="Ma J."/>
        </authorList>
    </citation>
    <scope>NUCLEOTIDE SEQUENCE [LARGE SCALE GENOMIC DNA]</scope>
    <source>
        <strain evidence="5">JCM 17687</strain>
    </source>
</reference>
<dbReference type="InterPro" id="IPR004843">
    <property type="entry name" value="Calcineurin-like_PHP"/>
</dbReference>
<feature type="signal peptide" evidence="2">
    <location>
        <begin position="1"/>
        <end position="24"/>
    </location>
</feature>
<evidence type="ECO:0000259" key="3">
    <source>
        <dbReference type="Pfam" id="PF00149"/>
    </source>
</evidence>
<proteinExistence type="predicted"/>
<keyword evidence="1 2" id="KW-0732">Signal</keyword>
<dbReference type="Gene3D" id="3.60.21.10">
    <property type="match status" value="1"/>
</dbReference>
<dbReference type="Proteomes" id="UP001500427">
    <property type="component" value="Unassembled WGS sequence"/>
</dbReference>
<evidence type="ECO:0000313" key="5">
    <source>
        <dbReference type="Proteomes" id="UP001500427"/>
    </source>
</evidence>
<dbReference type="InterPro" id="IPR039331">
    <property type="entry name" value="PAPs-like"/>
</dbReference>
<dbReference type="EMBL" id="BAABIW010000006">
    <property type="protein sequence ID" value="GAA5020386.1"/>
    <property type="molecule type" value="Genomic_DNA"/>
</dbReference>
<dbReference type="SUPFAM" id="SSF56300">
    <property type="entry name" value="Metallo-dependent phosphatases"/>
    <property type="match status" value="1"/>
</dbReference>